<dbReference type="AlphaFoldDB" id="A0A545TRB8"/>
<dbReference type="OrthoDB" id="9814445at2"/>
<dbReference type="Pfam" id="PF02325">
    <property type="entry name" value="CCB3_YggT"/>
    <property type="match status" value="1"/>
</dbReference>
<evidence type="ECO:0000313" key="4">
    <source>
        <dbReference type="Proteomes" id="UP000315252"/>
    </source>
</evidence>
<reference evidence="3 4" key="1">
    <citation type="submission" date="2019-06" db="EMBL/GenBank/DDBJ databases">
        <title>Whole genome sequence for Rhodospirillaceae sp. R148.</title>
        <authorList>
            <person name="Wang G."/>
        </authorList>
    </citation>
    <scope>NUCLEOTIDE SEQUENCE [LARGE SCALE GENOMIC DNA]</scope>
    <source>
        <strain evidence="3 4">R148</strain>
    </source>
</reference>
<feature type="transmembrane region" description="Helical" evidence="2">
    <location>
        <begin position="65"/>
        <end position="86"/>
    </location>
</feature>
<keyword evidence="2" id="KW-0812">Transmembrane</keyword>
<evidence type="ECO:0000256" key="1">
    <source>
        <dbReference type="ARBA" id="ARBA00010894"/>
    </source>
</evidence>
<dbReference type="Proteomes" id="UP000315252">
    <property type="component" value="Unassembled WGS sequence"/>
</dbReference>
<sequence>MIVLDPVLAVISVALNLYWFVVIISVVLSWLVQFNVVNTSNQFVSMIGEFTWRATEPALRPIRRFVPNLGGIDISPVVLLLAIFFLQQVITNIRVSLRVGAF</sequence>
<dbReference type="PANTHER" id="PTHR33219">
    <property type="entry name" value="YLMG HOMOLOG PROTEIN 2, CHLOROPLASTIC"/>
    <property type="match status" value="1"/>
</dbReference>
<dbReference type="RefSeq" id="WP_142896851.1">
    <property type="nucleotide sequence ID" value="NZ_ML660055.1"/>
</dbReference>
<evidence type="ECO:0000256" key="2">
    <source>
        <dbReference type="SAM" id="Phobius"/>
    </source>
</evidence>
<dbReference type="EMBL" id="VHSH01000004">
    <property type="protein sequence ID" value="TQV79671.1"/>
    <property type="molecule type" value="Genomic_DNA"/>
</dbReference>
<evidence type="ECO:0000313" key="3">
    <source>
        <dbReference type="EMBL" id="TQV79671.1"/>
    </source>
</evidence>
<dbReference type="PANTHER" id="PTHR33219:SF14">
    <property type="entry name" value="PROTEIN COFACTOR ASSEMBLY OF COMPLEX C SUBUNIT B CCB3, CHLOROPLASTIC-RELATED"/>
    <property type="match status" value="1"/>
</dbReference>
<name>A0A545TRB8_9PROT</name>
<accession>A0A545TRB8</accession>
<keyword evidence="2" id="KW-0472">Membrane</keyword>
<comment type="caution">
    <text evidence="3">The sequence shown here is derived from an EMBL/GenBank/DDBJ whole genome shotgun (WGS) entry which is preliminary data.</text>
</comment>
<dbReference type="InterPro" id="IPR003425">
    <property type="entry name" value="CCB3/YggT"/>
</dbReference>
<keyword evidence="4" id="KW-1185">Reference proteome</keyword>
<feature type="transmembrane region" description="Helical" evidence="2">
    <location>
        <begin position="7"/>
        <end position="32"/>
    </location>
</feature>
<comment type="similarity">
    <text evidence="1">Belongs to the YggT family.</text>
</comment>
<protein>
    <submittedName>
        <fullName evidence="3">YggT family protein</fullName>
    </submittedName>
</protein>
<gene>
    <name evidence="3" type="ORF">FKG95_13225</name>
</gene>
<proteinExistence type="inferred from homology"/>
<dbReference type="GO" id="GO:0016020">
    <property type="term" value="C:membrane"/>
    <property type="evidence" value="ECO:0007669"/>
    <property type="project" value="InterPro"/>
</dbReference>
<organism evidence="3 4">
    <name type="scientific">Denitrobaculum tricleocarpae</name>
    <dbReference type="NCBI Taxonomy" id="2591009"/>
    <lineage>
        <taxon>Bacteria</taxon>
        <taxon>Pseudomonadati</taxon>
        <taxon>Pseudomonadota</taxon>
        <taxon>Alphaproteobacteria</taxon>
        <taxon>Rhodospirillales</taxon>
        <taxon>Rhodospirillaceae</taxon>
        <taxon>Denitrobaculum</taxon>
    </lineage>
</organism>
<keyword evidence="2" id="KW-1133">Transmembrane helix</keyword>